<proteinExistence type="predicted"/>
<dbReference type="PANTHER" id="PTHR36978:SF4">
    <property type="entry name" value="P-LOOP CONTAINING NUCLEOSIDE TRIPHOSPHATE HYDROLASE PROTEIN"/>
    <property type="match status" value="1"/>
</dbReference>
<accession>A0A9P3EY67</accession>
<dbReference type="RefSeq" id="XP_043163457.1">
    <property type="nucleotide sequence ID" value="XM_043307522.1"/>
</dbReference>
<evidence type="ECO:0000313" key="2">
    <source>
        <dbReference type="EMBL" id="GIJ92711.1"/>
    </source>
</evidence>
<dbReference type="PANTHER" id="PTHR36978">
    <property type="entry name" value="P-LOOP CONTAINING NUCLEOTIDE TRIPHOSPHATE HYDROLASE"/>
    <property type="match status" value="1"/>
</dbReference>
<dbReference type="AlphaFoldDB" id="A0A9P3EY67"/>
<gene>
    <name evidence="2" type="ORF">Asppvi_001989</name>
</gene>
<feature type="region of interest" description="Disordered" evidence="1">
    <location>
        <begin position="1"/>
        <end position="20"/>
    </location>
</feature>
<feature type="compositionally biased region" description="Low complexity" evidence="1">
    <location>
        <begin position="1"/>
        <end position="18"/>
    </location>
</feature>
<reference evidence="2 3" key="1">
    <citation type="submission" date="2018-10" db="EMBL/GenBank/DDBJ databases">
        <title>Pan-genome distribution and transcriptional activeness of fungal secondary metabolism genes in Aspergillus section Fumigati.</title>
        <authorList>
            <person name="Takahashi H."/>
            <person name="Umemura M."/>
            <person name="Ninomiya A."/>
            <person name="Kusuya Y."/>
            <person name="Urayama S."/>
            <person name="Shimizu M."/>
            <person name="Watanabe A."/>
            <person name="Kamei K."/>
            <person name="Yaguchi T."/>
            <person name="Hagiwara D."/>
        </authorList>
    </citation>
    <scope>NUCLEOTIDE SEQUENCE [LARGE SCALE GENOMIC DNA]</scope>
    <source>
        <strain evidence="2 3">IFM 55266</strain>
    </source>
</reference>
<name>A0A9P3EY67_9EURO</name>
<dbReference type="SUPFAM" id="SSF52540">
    <property type="entry name" value="P-loop containing nucleoside triphosphate hydrolases"/>
    <property type="match status" value="1"/>
</dbReference>
<dbReference type="Proteomes" id="UP001043456">
    <property type="component" value="Unassembled WGS sequence"/>
</dbReference>
<sequence>MASNTSQSSKTSSTGQNGRVADRQVPMKVLALGYGRTGTRSLRDALLTLGYHHTYHTFDAVYVNPRECKIWLKGLHAKCDGVGKKFGREEFDQLLGHCQAVADMPAAYFAPELIQAYPDAKVILTIRDIDEWHESVKNTLQIADSSLISGILGFTAKILFMPNRWNYPMFQKLNKVLYDGDFKKNGRKSFEQHYDHVRSLVPPENLLEYHMKDGWEPLCRFLGKPIPAEPVPYINQREGFNKKFRDWNVASIQAQLKRVLDISAYAALMAWVGAALLTRLS</sequence>
<dbReference type="GeneID" id="67000601"/>
<dbReference type="InterPro" id="IPR040632">
    <property type="entry name" value="Sulfotransfer_4"/>
</dbReference>
<evidence type="ECO:0000256" key="1">
    <source>
        <dbReference type="SAM" id="MobiDB-lite"/>
    </source>
</evidence>
<dbReference type="Pfam" id="PF17784">
    <property type="entry name" value="Sulfotransfer_4"/>
    <property type="match status" value="1"/>
</dbReference>
<protein>
    <recommendedName>
        <fullName evidence="4">NAD dependent epimerase/dehydratase</fullName>
    </recommendedName>
</protein>
<comment type="caution">
    <text evidence="2">The sequence shown here is derived from an EMBL/GenBank/DDBJ whole genome shotgun (WGS) entry which is preliminary data.</text>
</comment>
<evidence type="ECO:0008006" key="4">
    <source>
        <dbReference type="Google" id="ProtNLM"/>
    </source>
</evidence>
<keyword evidence="3" id="KW-1185">Reference proteome</keyword>
<dbReference type="Gene3D" id="3.40.50.300">
    <property type="entry name" value="P-loop containing nucleotide triphosphate hydrolases"/>
    <property type="match status" value="1"/>
</dbReference>
<evidence type="ECO:0000313" key="3">
    <source>
        <dbReference type="Proteomes" id="UP001043456"/>
    </source>
</evidence>
<dbReference type="EMBL" id="BHVY01000010">
    <property type="protein sequence ID" value="GIJ92711.1"/>
    <property type="molecule type" value="Genomic_DNA"/>
</dbReference>
<dbReference type="InterPro" id="IPR027417">
    <property type="entry name" value="P-loop_NTPase"/>
</dbReference>
<dbReference type="OrthoDB" id="408152at2759"/>
<organism evidence="2 3">
    <name type="scientific">Aspergillus pseudoviridinutans</name>
    <dbReference type="NCBI Taxonomy" id="1517512"/>
    <lineage>
        <taxon>Eukaryota</taxon>
        <taxon>Fungi</taxon>
        <taxon>Dikarya</taxon>
        <taxon>Ascomycota</taxon>
        <taxon>Pezizomycotina</taxon>
        <taxon>Eurotiomycetes</taxon>
        <taxon>Eurotiomycetidae</taxon>
        <taxon>Eurotiales</taxon>
        <taxon>Aspergillaceae</taxon>
        <taxon>Aspergillus</taxon>
        <taxon>Aspergillus subgen. Fumigati</taxon>
    </lineage>
</organism>